<dbReference type="PANTHER" id="PTHR34448:SF3">
    <property type="entry name" value="AMINOPEPTIDASE AMPS"/>
    <property type="match status" value="1"/>
</dbReference>
<reference evidence="2" key="1">
    <citation type="submission" date="2018-09" db="EMBL/GenBank/DDBJ databases">
        <title>Murine metabolic-syndrome-specific gut microbial biobank.</title>
        <authorList>
            <person name="Liu C."/>
        </authorList>
    </citation>
    <scope>NUCLEOTIDE SEQUENCE</scope>
    <source>
        <strain evidence="2">D42-62</strain>
    </source>
</reference>
<dbReference type="Proteomes" id="UP001154420">
    <property type="component" value="Unassembled WGS sequence"/>
</dbReference>
<dbReference type="PANTHER" id="PTHR34448">
    <property type="entry name" value="AMINOPEPTIDASE"/>
    <property type="match status" value="1"/>
</dbReference>
<dbReference type="GO" id="GO:0006508">
    <property type="term" value="P:proteolysis"/>
    <property type="evidence" value="ECO:0007669"/>
    <property type="project" value="InterPro"/>
</dbReference>
<protein>
    <submittedName>
        <fullName evidence="2">Leucyl aminopeptidase</fullName>
    </submittedName>
</protein>
<dbReference type="RefSeq" id="WP_160558855.1">
    <property type="nucleotide sequence ID" value="NZ_QZDT01000003.1"/>
</dbReference>
<dbReference type="SUPFAM" id="SSF144052">
    <property type="entry name" value="Thermophilic metalloprotease-like"/>
    <property type="match status" value="1"/>
</dbReference>
<keyword evidence="1" id="KW-0479">Metal-binding</keyword>
<gene>
    <name evidence="2" type="ORF">D5281_03430</name>
</gene>
<dbReference type="InterPro" id="IPR052170">
    <property type="entry name" value="M29_Exopeptidase"/>
</dbReference>
<proteinExistence type="predicted"/>
<accession>A0A9X5BD65</accession>
<comment type="caution">
    <text evidence="2">The sequence shown here is derived from an EMBL/GenBank/DDBJ whole genome shotgun (WGS) entry which is preliminary data.</text>
</comment>
<keyword evidence="2" id="KW-0031">Aminopeptidase</keyword>
<evidence type="ECO:0000256" key="1">
    <source>
        <dbReference type="ARBA" id="ARBA00022723"/>
    </source>
</evidence>
<keyword evidence="2" id="KW-0645">Protease</keyword>
<dbReference type="EMBL" id="QZDT01000003">
    <property type="protein sequence ID" value="NBJ91665.1"/>
    <property type="molecule type" value="Genomic_DNA"/>
</dbReference>
<keyword evidence="2" id="KW-0378">Hydrolase</keyword>
<organism evidence="2 3">
    <name type="scientific">Parablautia muri</name>
    <dbReference type="NCBI Taxonomy" id="2320879"/>
    <lineage>
        <taxon>Bacteria</taxon>
        <taxon>Bacillati</taxon>
        <taxon>Bacillota</taxon>
        <taxon>Clostridia</taxon>
        <taxon>Lachnospirales</taxon>
        <taxon>Lachnospiraceae</taxon>
        <taxon>Parablautia</taxon>
    </lineage>
</organism>
<dbReference type="InterPro" id="IPR000787">
    <property type="entry name" value="Peptidase_M29"/>
</dbReference>
<evidence type="ECO:0000313" key="2">
    <source>
        <dbReference type="EMBL" id="NBJ91665.1"/>
    </source>
</evidence>
<evidence type="ECO:0000313" key="3">
    <source>
        <dbReference type="Proteomes" id="UP001154420"/>
    </source>
</evidence>
<keyword evidence="3" id="KW-1185">Reference proteome</keyword>
<dbReference type="OrthoDB" id="9803993at2"/>
<dbReference type="AlphaFoldDB" id="A0A9X5BD65"/>
<sequence length="684" mass="78899">MVKERFLLAKERIEELKKEKRLQPEYQVYFVKVAQFLEMICENWFFVEEGRLKECPLEELRRRNKALYEDILPENYESSYGNPAYSAEVFGREYGSVLSFLYAEMRSLIPYVFEQRLENMVRGMELFLELYGSFCCAWEESGTLPAHEVLKEIAYWYVSDYTRQATKEKLKDMLDVESDFALRIIEGNLTDERYLYYFGEYITESEIQTFRHLKALPEETLQKMADTYTEGYRIGFLMGNKDMTKKKTVNIRYCLGFEPMIKKAVENFKKMGLTPTIYRAYTSILQGKSMNRNGYYGAIPNKQFDFDHKDDQGLVLDKKLVQVRLEAMKESFETYKEQAAVFGGPAVVEIFGETPPALKEKPQALHLSQAQQKLTVEYMSAAGEIQNQYIKGEERSFTIIAFPVPEIGENFAEIFDQVIRINTLDYKLYQRMQQTIIDTLDKGKYVLVKGMNGNKTNLKVMLHNLENPEKQTNFENCVADVNIPVGEVFTSPVLAGTEGVLHVSRVYLNGLEYKNIAVTLKDGMVRDYTCENFDSPEQNRKYVKDNVLYHHESLPLGEFAIGTNTTAFAVARKYKIEDKLPILIAEKTGPHFALGDTCYSHAEEVAVYNPDGKEMIARDNEYSLKRKEEAGNAYFNCHTDITIPYDELGEVSVVTKEEEVIPIIEEGRFVLAGCEELNIPLAHI</sequence>
<name>A0A9X5BD65_9FIRM</name>
<dbReference type="Pfam" id="PF02073">
    <property type="entry name" value="Peptidase_M29"/>
    <property type="match status" value="1"/>
</dbReference>
<dbReference type="GO" id="GO:0004177">
    <property type="term" value="F:aminopeptidase activity"/>
    <property type="evidence" value="ECO:0007669"/>
    <property type="project" value="UniProtKB-KW"/>
</dbReference>
<dbReference type="GO" id="GO:0046872">
    <property type="term" value="F:metal ion binding"/>
    <property type="evidence" value="ECO:0007669"/>
    <property type="project" value="UniProtKB-KW"/>
</dbReference>